<feature type="transmembrane region" description="Helical" evidence="1">
    <location>
        <begin position="27"/>
        <end position="49"/>
    </location>
</feature>
<organism evidence="2 3">
    <name type="scientific">Enterococcus saigonensis</name>
    <dbReference type="NCBI Taxonomy" id="1805431"/>
    <lineage>
        <taxon>Bacteria</taxon>
        <taxon>Bacillati</taxon>
        <taxon>Bacillota</taxon>
        <taxon>Bacilli</taxon>
        <taxon>Lactobacillales</taxon>
        <taxon>Enterococcaceae</taxon>
        <taxon>Enterococcus</taxon>
    </lineage>
</organism>
<sequence length="101" mass="11533">MPFIAILIDALTLGAYFLQLNNNSNTLRFLGLIFQGVMTVLLLLLLIGYHGKRHTGYRPEGYSYFTIRFGIMVFSFLINAIVLFLYILNFIGANNLIFSNF</sequence>
<keyword evidence="3" id="KW-1185">Reference proteome</keyword>
<dbReference type="Proteomes" id="UP000502998">
    <property type="component" value="Chromosome"/>
</dbReference>
<evidence type="ECO:0000313" key="2">
    <source>
        <dbReference type="EMBL" id="BCA85876.1"/>
    </source>
</evidence>
<dbReference type="RefSeq" id="WP_173103105.1">
    <property type="nucleotide sequence ID" value="NZ_AP022822.1"/>
</dbReference>
<protein>
    <submittedName>
        <fullName evidence="2">Uncharacterized protein</fullName>
    </submittedName>
</protein>
<proteinExistence type="predicted"/>
<dbReference type="AlphaFoldDB" id="A0A679IKT7"/>
<evidence type="ECO:0000313" key="3">
    <source>
        <dbReference type="Proteomes" id="UP000502998"/>
    </source>
</evidence>
<name>A0A679IKT7_9ENTE</name>
<dbReference type="KEGG" id="esg:EsVE80_13990"/>
<evidence type="ECO:0000256" key="1">
    <source>
        <dbReference type="SAM" id="Phobius"/>
    </source>
</evidence>
<feature type="transmembrane region" description="Helical" evidence="1">
    <location>
        <begin position="69"/>
        <end position="91"/>
    </location>
</feature>
<gene>
    <name evidence="2" type="ORF">EsVE80_13990</name>
</gene>
<reference evidence="2 3" key="1">
    <citation type="submission" date="2020-02" db="EMBL/GenBank/DDBJ databases">
        <title>Characterization of vanA genotype vancomycin-resistant Enterococcus saigonensis VE80.</title>
        <authorList>
            <person name="Harada T."/>
            <person name="Motooka D."/>
            <person name="Nakamura S."/>
            <person name="Yamamoto Y."/>
            <person name="Kawahara R."/>
            <person name="Kawatsu K."/>
        </authorList>
    </citation>
    <scope>NUCLEOTIDE SEQUENCE [LARGE SCALE GENOMIC DNA]</scope>
    <source>
        <strain evidence="2 3">VE80</strain>
    </source>
</reference>
<keyword evidence="1" id="KW-0472">Membrane</keyword>
<keyword evidence="1" id="KW-0812">Transmembrane</keyword>
<keyword evidence="1" id="KW-1133">Transmembrane helix</keyword>
<dbReference type="EMBL" id="AP022822">
    <property type="protein sequence ID" value="BCA85876.1"/>
    <property type="molecule type" value="Genomic_DNA"/>
</dbReference>
<accession>A0A679IKT7</accession>